<dbReference type="InterPro" id="IPR000994">
    <property type="entry name" value="Pept_M24"/>
</dbReference>
<dbReference type="Gene3D" id="3.90.230.10">
    <property type="entry name" value="Creatinase/methionine aminopeptidase superfamily"/>
    <property type="match status" value="1"/>
</dbReference>
<dbReference type="InterPro" id="IPR036005">
    <property type="entry name" value="Creatinase/aminopeptidase-like"/>
</dbReference>
<dbReference type="RefSeq" id="WP_209489607.1">
    <property type="nucleotide sequence ID" value="NZ_JAGGLC010000001.1"/>
</dbReference>
<keyword evidence="3" id="KW-1185">Reference proteome</keyword>
<dbReference type="PANTHER" id="PTHR46112:SF2">
    <property type="entry name" value="XAA-PRO AMINOPEPTIDASE P-RELATED"/>
    <property type="match status" value="1"/>
</dbReference>
<dbReference type="Pfam" id="PF00557">
    <property type="entry name" value="Peptidase_M24"/>
    <property type="match status" value="1"/>
</dbReference>
<dbReference type="InterPro" id="IPR050659">
    <property type="entry name" value="Peptidase_M24B"/>
</dbReference>
<dbReference type="AlphaFoldDB" id="A0A8T4GUJ5"/>
<dbReference type="Proteomes" id="UP000823736">
    <property type="component" value="Unassembled WGS sequence"/>
</dbReference>
<gene>
    <name evidence="2" type="ORF">J2753_000216</name>
</gene>
<protein>
    <submittedName>
        <fullName evidence="2">Xaa-Pro aminopeptidase</fullName>
    </submittedName>
</protein>
<dbReference type="PANTHER" id="PTHR46112">
    <property type="entry name" value="AMINOPEPTIDASE"/>
    <property type="match status" value="1"/>
</dbReference>
<dbReference type="EMBL" id="JAGGLC010000001">
    <property type="protein sequence ID" value="MBP1985743.1"/>
    <property type="molecule type" value="Genomic_DNA"/>
</dbReference>
<evidence type="ECO:0000313" key="3">
    <source>
        <dbReference type="Proteomes" id="UP000823736"/>
    </source>
</evidence>
<comment type="caution">
    <text evidence="2">The sequence shown here is derived from an EMBL/GenBank/DDBJ whole genome shotgun (WGS) entry which is preliminary data.</text>
</comment>
<organism evidence="2 3">
    <name type="scientific">Halolamina salifodinae</name>
    <dbReference type="NCBI Taxonomy" id="1202767"/>
    <lineage>
        <taxon>Archaea</taxon>
        <taxon>Methanobacteriati</taxon>
        <taxon>Methanobacteriota</taxon>
        <taxon>Stenosarchaea group</taxon>
        <taxon>Halobacteria</taxon>
        <taxon>Halobacteriales</taxon>
        <taxon>Haloferacaceae</taxon>
    </lineage>
</organism>
<sequence>MVDIDARAERLDAYLAATGYDAVWFASRDAFAWLTGGDNTVGAAAGGTGVAAAGYVPGDAPAFRAIAPAGEADRLAAEELPDSFAVETVPWHDSLADAVATESIGAGVTGQSPVARGTSSLAAADFDVPGLDRIDAAPLRQPLAAGDVERFRSLAEETAAAVERVCRQLTPEDTEHEVASALRIALSSGEMSAPTVRVAGRERAETYRSPPAGAGDLDDYAVVSVTAERRGLHASLTRTVAFDPPGRFEEQFRAAARVEATALAATNEAVETGGDAGDVFEAIQAAYEEVGFPDAWQEGEQGGAAGFARREWLAAPDGEDPVRAPMGYAYNPVIGGARSEDTYLVETGEDPFECLTATPNWPAFDVEAVGYDRTVERHAPYSP</sequence>
<reference evidence="2" key="1">
    <citation type="submission" date="2021-03" db="EMBL/GenBank/DDBJ databases">
        <title>Genomic Encyclopedia of Type Strains, Phase IV (KMG-IV): sequencing the most valuable type-strain genomes for metagenomic binning, comparative biology and taxonomic classification.</title>
        <authorList>
            <person name="Goeker M."/>
        </authorList>
    </citation>
    <scope>NUCLEOTIDE SEQUENCE</scope>
    <source>
        <strain evidence="2">DSM 26232</strain>
    </source>
</reference>
<proteinExistence type="predicted"/>
<dbReference type="GO" id="GO:0004177">
    <property type="term" value="F:aminopeptidase activity"/>
    <property type="evidence" value="ECO:0007669"/>
    <property type="project" value="UniProtKB-KW"/>
</dbReference>
<feature type="domain" description="Peptidase M24" evidence="1">
    <location>
        <begin position="150"/>
        <end position="292"/>
    </location>
</feature>
<dbReference type="CDD" id="cd01066">
    <property type="entry name" value="APP_MetAP"/>
    <property type="match status" value="1"/>
</dbReference>
<evidence type="ECO:0000259" key="1">
    <source>
        <dbReference type="Pfam" id="PF00557"/>
    </source>
</evidence>
<dbReference type="InterPro" id="IPR029149">
    <property type="entry name" value="Creatin/AminoP/Spt16_N"/>
</dbReference>
<dbReference type="OrthoDB" id="202529at2157"/>
<keyword evidence="2" id="KW-0378">Hydrolase</keyword>
<evidence type="ECO:0000313" key="2">
    <source>
        <dbReference type="EMBL" id="MBP1985743.1"/>
    </source>
</evidence>
<keyword evidence="2" id="KW-0645">Protease</keyword>
<name>A0A8T4GUJ5_9EURY</name>
<dbReference type="SUPFAM" id="SSF55920">
    <property type="entry name" value="Creatinase/aminopeptidase"/>
    <property type="match status" value="1"/>
</dbReference>
<accession>A0A8T4GUJ5</accession>
<dbReference type="SUPFAM" id="SSF53092">
    <property type="entry name" value="Creatinase/prolidase N-terminal domain"/>
    <property type="match status" value="1"/>
</dbReference>
<keyword evidence="2" id="KW-0031">Aminopeptidase</keyword>